<name>A0AAD2Q6N4_9AGAR</name>
<feature type="non-terminal residue" evidence="2">
    <location>
        <position position="1"/>
    </location>
</feature>
<dbReference type="AlphaFoldDB" id="A0AAD2Q6N4"/>
<protein>
    <submittedName>
        <fullName evidence="2">Uncharacterized protein</fullName>
    </submittedName>
</protein>
<evidence type="ECO:0000313" key="2">
    <source>
        <dbReference type="EMBL" id="CAK5282278.1"/>
    </source>
</evidence>
<organism evidence="2 4">
    <name type="scientific">Mycena citricolor</name>
    <dbReference type="NCBI Taxonomy" id="2018698"/>
    <lineage>
        <taxon>Eukaryota</taxon>
        <taxon>Fungi</taxon>
        <taxon>Dikarya</taxon>
        <taxon>Basidiomycota</taxon>
        <taxon>Agaricomycotina</taxon>
        <taxon>Agaricomycetes</taxon>
        <taxon>Agaricomycetidae</taxon>
        <taxon>Agaricales</taxon>
        <taxon>Marasmiineae</taxon>
        <taxon>Mycenaceae</taxon>
        <taxon>Mycena</taxon>
    </lineage>
</organism>
<reference evidence="2" key="1">
    <citation type="submission" date="2023-11" db="EMBL/GenBank/DDBJ databases">
        <authorList>
            <person name="De Vega J J."/>
            <person name="De Vega J J."/>
        </authorList>
    </citation>
    <scope>NUCLEOTIDE SEQUENCE</scope>
</reference>
<keyword evidence="4" id="KW-1185">Reference proteome</keyword>
<dbReference type="EMBL" id="CAVNYO010000452">
    <property type="protein sequence ID" value="CAK5282293.1"/>
    <property type="molecule type" value="Genomic_DNA"/>
</dbReference>
<feature type="region of interest" description="Disordered" evidence="1">
    <location>
        <begin position="122"/>
        <end position="141"/>
    </location>
</feature>
<feature type="compositionally biased region" description="Low complexity" evidence="1">
    <location>
        <begin position="125"/>
        <end position="141"/>
    </location>
</feature>
<gene>
    <name evidence="2" type="ORF">MYCIT1_LOCUS33902</name>
    <name evidence="3" type="ORF">MYCIT1_LOCUS33933</name>
</gene>
<comment type="caution">
    <text evidence="2">The sequence shown here is derived from an EMBL/GenBank/DDBJ whole genome shotgun (WGS) entry which is preliminary data.</text>
</comment>
<evidence type="ECO:0000256" key="1">
    <source>
        <dbReference type="SAM" id="MobiDB-lite"/>
    </source>
</evidence>
<evidence type="ECO:0000313" key="3">
    <source>
        <dbReference type="EMBL" id="CAK5282293.1"/>
    </source>
</evidence>
<dbReference type="EMBL" id="CAVNYO010000451">
    <property type="protein sequence ID" value="CAK5282278.1"/>
    <property type="molecule type" value="Genomic_DNA"/>
</dbReference>
<evidence type="ECO:0000313" key="4">
    <source>
        <dbReference type="Proteomes" id="UP001295794"/>
    </source>
</evidence>
<dbReference type="Proteomes" id="UP001295794">
    <property type="component" value="Unassembled WGS sequence"/>
</dbReference>
<accession>A0AAD2Q6N4</accession>
<sequence>EKEFRTPNTSLSHRGIETEQYARLPFDSKERMQLMDACGWGHALFVDRFSLWAAPASDALEPKLGHDALRYSSAARRSATSYASVVNHGSQSLQHQSIETRQNFLACRSERLLCHSLPSGPQIRTSTASSDSDSDAHTAIG</sequence>
<proteinExistence type="predicted"/>